<reference evidence="2" key="1">
    <citation type="submission" date="2022-08" db="EMBL/GenBank/DDBJ databases">
        <title>Genomic Encyclopedia of Type Strains, Phase V (KMG-V): Genome sequencing to study the core and pangenomes of soil and plant-associated prokaryotes.</title>
        <authorList>
            <person name="Whitman W."/>
        </authorList>
    </citation>
    <scope>NUCLEOTIDE SEQUENCE</scope>
    <source>
        <strain evidence="2">SP3049</strain>
    </source>
</reference>
<dbReference type="EMBL" id="JANUAE010000012">
    <property type="protein sequence ID" value="MCS3711261.1"/>
    <property type="molecule type" value="Genomic_DNA"/>
</dbReference>
<dbReference type="AlphaFoldDB" id="A0A9X2UH02"/>
<evidence type="ECO:0000256" key="1">
    <source>
        <dbReference type="SAM" id="MobiDB-lite"/>
    </source>
</evidence>
<accession>A0A9X2UH02</accession>
<gene>
    <name evidence="2" type="ORF">GGP61_002894</name>
</gene>
<proteinExistence type="predicted"/>
<name>A0A9X2UH02_9BACT</name>
<feature type="region of interest" description="Disordered" evidence="1">
    <location>
        <begin position="1"/>
        <end position="22"/>
    </location>
</feature>
<organism evidence="2 3">
    <name type="scientific">Salinibacter ruber</name>
    <dbReference type="NCBI Taxonomy" id="146919"/>
    <lineage>
        <taxon>Bacteria</taxon>
        <taxon>Pseudomonadati</taxon>
        <taxon>Rhodothermota</taxon>
        <taxon>Rhodothermia</taxon>
        <taxon>Rhodothermales</taxon>
        <taxon>Salinibacteraceae</taxon>
        <taxon>Salinibacter</taxon>
    </lineage>
</organism>
<dbReference type="Proteomes" id="UP001155057">
    <property type="component" value="Unassembled WGS sequence"/>
</dbReference>
<sequence>MHHSAHASHRDAHASGHGHANGHATDCTTDCTDVLCCESPSALTDIVELRLPVQPATVGTEHLRSDGSVSLPALESEENVWDIDVGPLSSTAVRLHVWTATFQC</sequence>
<evidence type="ECO:0000313" key="3">
    <source>
        <dbReference type="Proteomes" id="UP001155057"/>
    </source>
</evidence>
<evidence type="ECO:0000313" key="2">
    <source>
        <dbReference type="EMBL" id="MCS3711261.1"/>
    </source>
</evidence>
<comment type="caution">
    <text evidence="2">The sequence shown here is derived from an EMBL/GenBank/DDBJ whole genome shotgun (WGS) entry which is preliminary data.</text>
</comment>
<protein>
    <submittedName>
        <fullName evidence="2">Uncharacterized protein</fullName>
    </submittedName>
</protein>